<dbReference type="AlphaFoldDB" id="A0A0L6UH52"/>
<dbReference type="VEuPathDB" id="FungiDB:VP01_607g1"/>
<reference evidence="2 3" key="1">
    <citation type="submission" date="2015-08" db="EMBL/GenBank/DDBJ databases">
        <title>Next Generation Sequencing and Analysis of the Genome of Puccinia sorghi L Schw, the Causal Agent of Maize Common Rust.</title>
        <authorList>
            <person name="Rochi L."/>
            <person name="Burguener G."/>
            <person name="Darino M."/>
            <person name="Turjanski A."/>
            <person name="Kreff E."/>
            <person name="Dieguez M.J."/>
            <person name="Sacco F."/>
        </authorList>
    </citation>
    <scope>NUCLEOTIDE SEQUENCE [LARGE SCALE GENOMIC DNA]</scope>
    <source>
        <strain evidence="2 3">RO10H11247</strain>
    </source>
</reference>
<keyword evidence="1" id="KW-1133">Transmembrane helix</keyword>
<dbReference type="Proteomes" id="UP000037035">
    <property type="component" value="Unassembled WGS sequence"/>
</dbReference>
<evidence type="ECO:0000256" key="1">
    <source>
        <dbReference type="SAM" id="Phobius"/>
    </source>
</evidence>
<accession>A0A0L6UH52</accession>
<keyword evidence="1" id="KW-0472">Membrane</keyword>
<feature type="transmembrane region" description="Helical" evidence="1">
    <location>
        <begin position="35"/>
        <end position="63"/>
    </location>
</feature>
<keyword evidence="3" id="KW-1185">Reference proteome</keyword>
<evidence type="ECO:0000313" key="2">
    <source>
        <dbReference type="EMBL" id="KNZ47869.1"/>
    </source>
</evidence>
<evidence type="ECO:0000313" key="3">
    <source>
        <dbReference type="Proteomes" id="UP000037035"/>
    </source>
</evidence>
<name>A0A0L6UH52_9BASI</name>
<keyword evidence="1" id="KW-0812">Transmembrane</keyword>
<gene>
    <name evidence="2" type="ORF">VP01_607g1</name>
</gene>
<protein>
    <submittedName>
        <fullName evidence="2">Uncharacterized protein</fullName>
    </submittedName>
</protein>
<sequence length="675" mass="79010">MIHIYIYIYIYNLSLPDKLPSFAIQNMIKQNENNVFFVAPFMLSTGIIIPISISLFLFLLLLLKSKFINRYIFLNLLKKKGIRLMRQKRGDEQEKSNFLRCAEYHFSARKREWTSSIGILIFEEMMARRLRIQRRMRYKIKNTNEVLLLRGKRRNTIEIKVERPFWEHDHNSNHLGLTPKFFRNYSIEELLLDDFSKEKYKFEYNAMFVADKVYYTVVEDVVMRILDTFFAGTNSYNILNNNTCLYLRQNDYSTAKNKLILFIGPAYLGLRWFGKLRNKNGVEGMISMLNIIIFIAQPSELAIIMKNYPPECYGGKDLSYLPMENRSLEGSIFCLLLWIFLDFHFKFRIQVCLIRIKFQSISKFKNTSNSKLNSKIDTPVLKCSMFQPSCHPNSIFFLTVHKAWLNKSGRNVGVTPKVFDFFVNSKIQLEYPAHLFKLLIASFHIRVVYAIDLVVKGRGFDCEWEILHYLNLGNLISTFHTGENKYTYMVWRLLRGMFLNLTIGALFKMMENRFFLHNNYLFMSFCFIKRNIFRINKQGLIYWGLRTPSSPSLSIQLQSIQERSNSSQYLQVKGREKYLCCLGQGKDETKYKDNVGLCNLVTCLCESVRSRLRRGLGKQLPRIGFPTTRTQGTSILGVRAPIHASTLGVSTPILEMLLTNKFFRGLEKQLPVTGV</sequence>
<organism evidence="2 3">
    <name type="scientific">Puccinia sorghi</name>
    <dbReference type="NCBI Taxonomy" id="27349"/>
    <lineage>
        <taxon>Eukaryota</taxon>
        <taxon>Fungi</taxon>
        <taxon>Dikarya</taxon>
        <taxon>Basidiomycota</taxon>
        <taxon>Pucciniomycotina</taxon>
        <taxon>Pucciniomycetes</taxon>
        <taxon>Pucciniales</taxon>
        <taxon>Pucciniaceae</taxon>
        <taxon>Puccinia</taxon>
    </lineage>
</organism>
<proteinExistence type="predicted"/>
<dbReference type="EMBL" id="LAVV01011363">
    <property type="protein sequence ID" value="KNZ47869.1"/>
    <property type="molecule type" value="Genomic_DNA"/>
</dbReference>
<comment type="caution">
    <text evidence="2">The sequence shown here is derived from an EMBL/GenBank/DDBJ whole genome shotgun (WGS) entry which is preliminary data.</text>
</comment>